<proteinExistence type="predicted"/>
<dbReference type="GO" id="GO:0005829">
    <property type="term" value="C:cytosol"/>
    <property type="evidence" value="ECO:0007669"/>
    <property type="project" value="TreeGrafter"/>
</dbReference>
<organism evidence="2 3">
    <name type="scientific">Desulfoluna butyratoxydans</name>
    <dbReference type="NCBI Taxonomy" id="231438"/>
    <lineage>
        <taxon>Bacteria</taxon>
        <taxon>Pseudomonadati</taxon>
        <taxon>Thermodesulfobacteriota</taxon>
        <taxon>Desulfobacteria</taxon>
        <taxon>Desulfobacterales</taxon>
        <taxon>Desulfolunaceae</taxon>
        <taxon>Desulfoluna</taxon>
    </lineage>
</organism>
<dbReference type="CDD" id="cd24032">
    <property type="entry name" value="ASKHA_NBD_TsaB"/>
    <property type="match status" value="1"/>
</dbReference>
<dbReference type="AlphaFoldDB" id="A0A4U8YX97"/>
<gene>
    <name evidence="2" type="ORF">MSL71_43420</name>
</gene>
<dbReference type="RefSeq" id="WP_180144871.1">
    <property type="nucleotide sequence ID" value="NZ_CAADHO010000010.1"/>
</dbReference>
<sequence>MMRLLAVDTSTLSCGVAVTDGEGLLSESLFTSRQTHSRHLLGMVDETLSRSGLALGDLDGFAVTVGPGSFTGLRIGMSVVKGLAEVAGKPVVGVSTLEALARGAALAGKPIASMIDARKGEVYAALYRPDGTGGVTEVSSPEAVRPEDFSERLAGEVLCIGTGASAYGDFFRNALKEKVFFAPEYDTIRPSVVAALALEALGRGEGKDAAALTPLYLRKSDAEIALELRNASEGHG</sequence>
<feature type="domain" description="Gcp-like" evidence="1">
    <location>
        <begin position="33"/>
        <end position="225"/>
    </location>
</feature>
<dbReference type="Gene3D" id="3.30.420.40">
    <property type="match status" value="2"/>
</dbReference>
<dbReference type="EMBL" id="CAADHO010000010">
    <property type="protein sequence ID" value="VFQ46672.1"/>
    <property type="molecule type" value="Genomic_DNA"/>
</dbReference>
<name>A0A4U8YX97_9BACT</name>
<protein>
    <submittedName>
        <fullName evidence="2">Trna threonylcarbamoyl adenosine modification protein tsab</fullName>
    </submittedName>
</protein>
<reference evidence="2 3" key="1">
    <citation type="submission" date="2019-03" db="EMBL/GenBank/DDBJ databases">
        <authorList>
            <person name="Nijsse B."/>
        </authorList>
    </citation>
    <scope>NUCLEOTIDE SEQUENCE [LARGE SCALE GENOMIC DNA]</scope>
    <source>
        <strain evidence="2">Desulfoluna butyratoxydans MSL71</strain>
    </source>
</reference>
<dbReference type="Proteomes" id="UP000507962">
    <property type="component" value="Unassembled WGS sequence"/>
</dbReference>
<evidence type="ECO:0000259" key="1">
    <source>
        <dbReference type="Pfam" id="PF00814"/>
    </source>
</evidence>
<dbReference type="PANTHER" id="PTHR11735">
    <property type="entry name" value="TRNA N6-ADENOSINE THREONYLCARBAMOYLTRANSFERASE"/>
    <property type="match status" value="1"/>
</dbReference>
<dbReference type="PANTHER" id="PTHR11735:SF11">
    <property type="entry name" value="TRNA THREONYLCARBAMOYLADENOSINE BIOSYNTHESIS PROTEIN TSAB"/>
    <property type="match status" value="1"/>
</dbReference>
<dbReference type="InterPro" id="IPR022496">
    <property type="entry name" value="T6A_TsaB"/>
</dbReference>
<dbReference type="InterPro" id="IPR000905">
    <property type="entry name" value="Gcp-like_dom"/>
</dbReference>
<dbReference type="SUPFAM" id="SSF53067">
    <property type="entry name" value="Actin-like ATPase domain"/>
    <property type="match status" value="2"/>
</dbReference>
<dbReference type="GO" id="GO:0002949">
    <property type="term" value="P:tRNA threonylcarbamoyladenosine modification"/>
    <property type="evidence" value="ECO:0007669"/>
    <property type="project" value="InterPro"/>
</dbReference>
<evidence type="ECO:0000313" key="2">
    <source>
        <dbReference type="EMBL" id="VFQ46672.1"/>
    </source>
</evidence>
<evidence type="ECO:0000313" key="3">
    <source>
        <dbReference type="Proteomes" id="UP000507962"/>
    </source>
</evidence>
<keyword evidence="3" id="KW-1185">Reference proteome</keyword>
<dbReference type="NCBIfam" id="TIGR03725">
    <property type="entry name" value="T6A_YeaZ"/>
    <property type="match status" value="1"/>
</dbReference>
<accession>A0A4U8YX97</accession>
<dbReference type="Pfam" id="PF00814">
    <property type="entry name" value="TsaD"/>
    <property type="match status" value="1"/>
</dbReference>
<dbReference type="InterPro" id="IPR043129">
    <property type="entry name" value="ATPase_NBD"/>
</dbReference>